<reference evidence="11 12" key="1">
    <citation type="journal article" date="2012" name="Proc. Natl. Acad. Sci. U.S.A.">
        <title>Gain and loss of multiple functionally related, horizontally transferred genes in the reduced genomes of two microsporidian parasites.</title>
        <authorList>
            <person name="Pombert J.-F."/>
            <person name="Selman M."/>
            <person name="Burki F."/>
            <person name="Bardell F.T."/>
            <person name="Farinelli L."/>
            <person name="Solter L.F."/>
            <person name="Whitman D.W."/>
            <person name="Weiss L.M."/>
            <person name="Corradi N."/>
            <person name="Keeling P.J."/>
        </authorList>
    </citation>
    <scope>NUCLEOTIDE SEQUENCE [LARGE SCALE GENOMIC DNA]</scope>
    <source>
        <strain evidence="11 12">SJ-2008</strain>
    </source>
</reference>
<gene>
    <name evidence="11" type="ordered locus">EROM_021200</name>
</gene>
<keyword evidence="8" id="KW-0498">Mitosis</keyword>
<evidence type="ECO:0000313" key="11">
    <source>
        <dbReference type="EMBL" id="AFN82595.1"/>
    </source>
</evidence>
<evidence type="ECO:0000256" key="7">
    <source>
        <dbReference type="ARBA" id="ARBA00022618"/>
    </source>
</evidence>
<comment type="similarity">
    <text evidence="3">Belongs to the CND2 (condensin subunit 2) family.</text>
</comment>
<dbReference type="PANTHER" id="PTHR13108:SF9">
    <property type="entry name" value="CONDENSIN COMPLEX SUBUNIT 2"/>
    <property type="match status" value="1"/>
</dbReference>
<dbReference type="GO" id="GO:0051301">
    <property type="term" value="P:cell division"/>
    <property type="evidence" value="ECO:0007669"/>
    <property type="project" value="UniProtKB-KW"/>
</dbReference>
<evidence type="ECO:0000313" key="12">
    <source>
        <dbReference type="Proteomes" id="UP000010094"/>
    </source>
</evidence>
<dbReference type="GO" id="GO:0005737">
    <property type="term" value="C:cytoplasm"/>
    <property type="evidence" value="ECO:0007669"/>
    <property type="project" value="UniProtKB-SubCell"/>
</dbReference>
<evidence type="ECO:0000256" key="9">
    <source>
        <dbReference type="ARBA" id="ARBA00023067"/>
    </source>
</evidence>
<dbReference type="InterPro" id="IPR022816">
    <property type="entry name" value="Condensin_barren_su2"/>
</dbReference>
<evidence type="ECO:0000256" key="3">
    <source>
        <dbReference type="ARBA" id="ARBA00009471"/>
    </source>
</evidence>
<dbReference type="EMBL" id="CP003519">
    <property type="protein sequence ID" value="AFN82595.1"/>
    <property type="molecule type" value="Genomic_DNA"/>
</dbReference>
<dbReference type="AlphaFoldDB" id="I7ADC0"/>
<dbReference type="GO" id="GO:0003682">
    <property type="term" value="F:chromatin binding"/>
    <property type="evidence" value="ECO:0007669"/>
    <property type="project" value="TreeGrafter"/>
</dbReference>
<accession>I7ADC0</accession>
<sequence>MSADDLRTWLKAAAENKITTKNTWRSTLIDHFTNIDEFREKQGINFQKASCTLDGCAKVYSTRVDDVSENAVRLLEGFGREESKKKQSRKQTKTTIEKNIFNLNIKVNASRKSVDPKFLYLTSLPENVLMIDAVGISSDGVLRMSSSKDGKVIIIDDHLKLPISFPKGLLISPSISEDKEIEKMIIEPMADNDQEDSREFAGLDTDRNFDLSEIPLINDNQNFGYKEASVSHFKGWAGPNHWKIQAKKGRNGSQKPKETSFLDFTEVIDHESITEPGNTLFDPSFIVERRENRHILPQDFRLDVEDLYKYLIRDGSFYGKDQRCEDEAIDYSPSSCVMEEPEDEFIADIPLQGIQKNPIPFRKTSKKVNIKKLKDNVFDSVMMGNTTLLSIFESVPKIYGDDESKDISVHLCFISLLHLANDNNIQLKGVGNDVEVCILSKPGASG</sequence>
<keyword evidence="10" id="KW-0131">Cell cycle</keyword>
<evidence type="ECO:0000256" key="10">
    <source>
        <dbReference type="ARBA" id="ARBA00023306"/>
    </source>
</evidence>
<keyword evidence="6" id="KW-0963">Cytoplasm</keyword>
<dbReference type="Pfam" id="PF05786">
    <property type="entry name" value="Cnd2"/>
    <property type="match status" value="3"/>
</dbReference>
<keyword evidence="7" id="KW-0132">Cell division</keyword>
<dbReference type="KEGG" id="ero:EROM_021200"/>
<evidence type="ECO:0000256" key="5">
    <source>
        <dbReference type="ARBA" id="ARBA00022454"/>
    </source>
</evidence>
<organism evidence="11 12">
    <name type="scientific">Encephalitozoon romaleae (strain SJ-2008)</name>
    <name type="common">Microsporidian parasite</name>
    <dbReference type="NCBI Taxonomy" id="1178016"/>
    <lineage>
        <taxon>Eukaryota</taxon>
        <taxon>Fungi</taxon>
        <taxon>Fungi incertae sedis</taxon>
        <taxon>Microsporidia</taxon>
        <taxon>Unikaryonidae</taxon>
        <taxon>Encephalitozoon</taxon>
    </lineage>
</organism>
<protein>
    <recommendedName>
        <fullName evidence="4">Condensin complex subunit 2</fullName>
    </recommendedName>
</protein>
<dbReference type="GO" id="GO:0000796">
    <property type="term" value="C:condensin complex"/>
    <property type="evidence" value="ECO:0007669"/>
    <property type="project" value="InterPro"/>
</dbReference>
<evidence type="ECO:0000256" key="1">
    <source>
        <dbReference type="ARBA" id="ARBA00004286"/>
    </source>
</evidence>
<evidence type="ECO:0000256" key="2">
    <source>
        <dbReference type="ARBA" id="ARBA00004496"/>
    </source>
</evidence>
<dbReference type="RefSeq" id="XP_009264092.1">
    <property type="nucleotide sequence ID" value="XM_009265817.1"/>
</dbReference>
<dbReference type="GeneID" id="20520882"/>
<dbReference type="Proteomes" id="UP000010094">
    <property type="component" value="Chromosome II"/>
</dbReference>
<name>I7ADC0_ENCRO</name>
<keyword evidence="12" id="KW-1185">Reference proteome</keyword>
<comment type="subcellular location">
    <subcellularLocation>
        <location evidence="1">Chromosome</location>
    </subcellularLocation>
    <subcellularLocation>
        <location evidence="2">Cytoplasm</location>
    </subcellularLocation>
</comment>
<dbReference type="VEuPathDB" id="MicrosporidiaDB:EROM_021200"/>
<evidence type="ECO:0000256" key="4">
    <source>
        <dbReference type="ARBA" id="ARBA00016065"/>
    </source>
</evidence>
<keyword evidence="9" id="KW-0226">DNA condensation</keyword>
<proteinExistence type="inferred from homology"/>
<dbReference type="PANTHER" id="PTHR13108">
    <property type="entry name" value="CONDENSIN COMPLEX SUBUNIT 2"/>
    <property type="match status" value="1"/>
</dbReference>
<dbReference type="GO" id="GO:0007076">
    <property type="term" value="P:mitotic chromosome condensation"/>
    <property type="evidence" value="ECO:0007669"/>
    <property type="project" value="InterPro"/>
</dbReference>
<evidence type="ECO:0000256" key="6">
    <source>
        <dbReference type="ARBA" id="ARBA00022490"/>
    </source>
</evidence>
<dbReference type="HOGENOM" id="CLU_615425_0_0_1"/>
<evidence type="ECO:0000256" key="8">
    <source>
        <dbReference type="ARBA" id="ARBA00022776"/>
    </source>
</evidence>
<dbReference type="OrthoDB" id="362021at2759"/>
<keyword evidence="5" id="KW-0158">Chromosome</keyword>